<feature type="transmembrane region" description="Helical" evidence="1">
    <location>
        <begin position="90"/>
        <end position="115"/>
    </location>
</feature>
<keyword evidence="3" id="KW-1185">Reference proteome</keyword>
<dbReference type="AlphaFoldDB" id="A0A1M5W5R8"/>
<keyword evidence="1" id="KW-1133">Transmembrane helix</keyword>
<dbReference type="OrthoDB" id="2230138at2"/>
<gene>
    <name evidence="2" type="ORF">SAMN02745229_00917</name>
</gene>
<dbReference type="EMBL" id="FQXK01000007">
    <property type="protein sequence ID" value="SHH82801.1"/>
    <property type="molecule type" value="Genomic_DNA"/>
</dbReference>
<dbReference type="RefSeq" id="WP_073385874.1">
    <property type="nucleotide sequence ID" value="NZ_FQXK01000007.1"/>
</dbReference>
<evidence type="ECO:0008006" key="4">
    <source>
        <dbReference type="Google" id="ProtNLM"/>
    </source>
</evidence>
<evidence type="ECO:0000313" key="3">
    <source>
        <dbReference type="Proteomes" id="UP000184278"/>
    </source>
</evidence>
<sequence>MDTTVYTSSSAVKKREHHSAPAAKKVNKLTIAKWVVAAALVIAFTVSTEVIKHPGLFLYVILAAGLIVLFHKEFSIKAFGKTYISGWKPWAWTAVCALLAFGAVQLKTYILWDLFFGKDPGLISLFLKENYFEEAFYAITMMVLLPVAENLFLRKGLLSGNNKALMVVFTIVSLVGSAILFAHGIPGIVYYVILAAPFTAVYLITKNVYITITAQIIISAYIYIPDIAYDIARMMLR</sequence>
<organism evidence="2 3">
    <name type="scientific">Butyrivibrio fibrisolvens DSM 3071</name>
    <dbReference type="NCBI Taxonomy" id="1121131"/>
    <lineage>
        <taxon>Bacteria</taxon>
        <taxon>Bacillati</taxon>
        <taxon>Bacillota</taxon>
        <taxon>Clostridia</taxon>
        <taxon>Lachnospirales</taxon>
        <taxon>Lachnospiraceae</taxon>
        <taxon>Butyrivibrio</taxon>
    </lineage>
</organism>
<name>A0A1M5W5R8_BUTFI</name>
<feature type="transmembrane region" description="Helical" evidence="1">
    <location>
        <begin position="164"/>
        <end position="182"/>
    </location>
</feature>
<proteinExistence type="predicted"/>
<protein>
    <recommendedName>
        <fullName evidence="4">CAAX protease self-immunity</fullName>
    </recommendedName>
</protein>
<evidence type="ECO:0000256" key="1">
    <source>
        <dbReference type="SAM" id="Phobius"/>
    </source>
</evidence>
<dbReference type="Proteomes" id="UP000184278">
    <property type="component" value="Unassembled WGS sequence"/>
</dbReference>
<keyword evidence="1" id="KW-0812">Transmembrane</keyword>
<feature type="transmembrane region" description="Helical" evidence="1">
    <location>
        <begin position="54"/>
        <end position="70"/>
    </location>
</feature>
<reference evidence="3" key="1">
    <citation type="submission" date="2016-11" db="EMBL/GenBank/DDBJ databases">
        <authorList>
            <person name="Varghese N."/>
            <person name="Submissions S."/>
        </authorList>
    </citation>
    <scope>NUCLEOTIDE SEQUENCE [LARGE SCALE GENOMIC DNA]</scope>
    <source>
        <strain evidence="3">DSM 3071</strain>
    </source>
</reference>
<feature type="transmembrane region" description="Helical" evidence="1">
    <location>
        <begin position="135"/>
        <end position="152"/>
    </location>
</feature>
<keyword evidence="1" id="KW-0472">Membrane</keyword>
<accession>A0A1M5W5R8</accession>
<feature type="transmembrane region" description="Helical" evidence="1">
    <location>
        <begin position="31"/>
        <end position="48"/>
    </location>
</feature>
<dbReference type="GeneID" id="89510173"/>
<evidence type="ECO:0000313" key="2">
    <source>
        <dbReference type="EMBL" id="SHH82801.1"/>
    </source>
</evidence>
<dbReference type="STRING" id="1121131.SAMN02745229_00917"/>